<dbReference type="InterPro" id="IPR011583">
    <property type="entry name" value="Chitinase_II/V-like_cat"/>
</dbReference>
<dbReference type="PANTHER" id="PTHR11177">
    <property type="entry name" value="CHITINASE"/>
    <property type="match status" value="1"/>
</dbReference>
<reference evidence="5" key="1">
    <citation type="submission" date="2014-07" db="EMBL/GenBank/DDBJ databases">
        <authorList>
            <person name="Agrawal Y."/>
            <person name="Khatri I."/>
            <person name="Subramanian S."/>
            <person name="Shenoy B.D."/>
        </authorList>
    </citation>
    <scope>NUCLEOTIDE SEQUENCE</scope>
    <source>
        <strain evidence="5">MTCC6686</strain>
    </source>
</reference>
<feature type="region of interest" description="Disordered" evidence="2">
    <location>
        <begin position="1048"/>
        <end position="1072"/>
    </location>
</feature>
<dbReference type="GO" id="GO:0006032">
    <property type="term" value="P:chitin catabolic process"/>
    <property type="evidence" value="ECO:0007669"/>
    <property type="project" value="TreeGrafter"/>
</dbReference>
<feature type="compositionally biased region" description="Polar residues" evidence="2">
    <location>
        <begin position="765"/>
        <end position="774"/>
    </location>
</feature>
<feature type="compositionally biased region" description="Polar residues" evidence="2">
    <location>
        <begin position="461"/>
        <end position="476"/>
    </location>
</feature>
<dbReference type="GO" id="GO:0008061">
    <property type="term" value="F:chitin binding"/>
    <property type="evidence" value="ECO:0007669"/>
    <property type="project" value="InterPro"/>
</dbReference>
<keyword evidence="3" id="KW-0732">Signal</keyword>
<evidence type="ECO:0000313" key="5">
    <source>
        <dbReference type="EMBL" id="AIT18921.1"/>
    </source>
</evidence>
<sequence length="1184" mass="126769">MTAFIILLAFLSVLQPTWSLASPNTGDEACDEQRTAKHRFVNMAYWPYQATSKLSEFNAGDITHIVYHSAKVGEDGYVDHIDEPKDVGKNLYNLGGKWAKLFHFKQQNRHIKTLLSIGGEAAHDETARFLEAGRSWTSRSHFAESAVRMMLNGGFDGICIDWRYPFDHTCTQKDSDSGMTCSGTSSTESESWSHARLVRAVRQELDKLKSEHDNYRFLLTITVSHMEFIYQHLQFRQLVRDVDYWHMLSYDYAGDFSTTAQHNANYEKSLDNYASTDWDTRPEMDKMCSRYHVSKRTIVMGVPAHAHVYRGARNPGDEITEDGYLGRRPLRALDQNKLEMNCDDHAMACMGYDASTGELISLETKQSMRQKSEVMRDKAFAGIFVDNLDQDLPGNRSLLATSAEVFGQLEKSLNHLDYHDSRYVNMRERMKGYVPIDDDDISTTVLSSTATASPTSFTSTMKPSTSLMTTSSKPSITSRLSTTSSFPSSFTSTSFKPITSATNSTILLPPNTTTAALQPHPSASVKSTSLASNTQKTSWGTTATQVASYVSVPTSSVKQPNTQPVKLPSSTSSHPSLGTVQPIRHTNTTLILLTSSIHHTELKSTPLSLSRSSSSAKLPTPSFVSLSTGSSFSLATPSQPATRTKPSSALPSNLVLRPSFNSSLPSLLGSPYATTNRTWLFTSTTVSPRVSVSSATDSSHISHLTIIESESSSTHATPISSVTFLVRPPTTVAPAFSVDVPSSVSATSLGSSVTSSLPTSLSHPKQPSSHSLHSSHYDAKPHVVAPYPSDSASGSMAVLSSNFAEPTLSQKDQAHIRPISNAASTLIVASSTSSHGHDSGRYSTARLWTSSPTSLHIINPSITSSAGEAVRTGTAPALDLSHTVGLTSAVEPTVPLEASVLAAHHPTSSQGTQEVGQSRPELQAFLPAPSFCSAGHLCHTADASGRASASDIYSAGQTVPFSVSVVLVTHVTMSVCAAKKSCSTGSPLTLTRHAYMTDMPIGATQLPQTISLAPDVGTEPFTVNMGQRTVTMCVSELGCRQSLAAESPALTKAEHSSLGQSDHGTPAQTPFAETTAKPMGKICKAAPTSVKHPKIIDKANDKPSAKSTTATSSRDALSEHMVASPTSSGKHVSEGEIVAPSDTSPTQGTASPVGSGGHVSSSACSLGSSLVLLVLFTLLTLCRV</sequence>
<dbReference type="Pfam" id="PF00704">
    <property type="entry name" value="Glyco_hydro_18"/>
    <property type="match status" value="1"/>
</dbReference>
<dbReference type="PROSITE" id="PS51910">
    <property type="entry name" value="GH18_2"/>
    <property type="match status" value="1"/>
</dbReference>
<dbReference type="AlphaFoldDB" id="A0A097F8P2"/>
<evidence type="ECO:0000256" key="3">
    <source>
        <dbReference type="SAM" id="SignalP"/>
    </source>
</evidence>
<gene>
    <name evidence="5" type="primary">GH18-1</name>
</gene>
<dbReference type="SMART" id="SM00636">
    <property type="entry name" value="Glyco_18"/>
    <property type="match status" value="1"/>
</dbReference>
<dbReference type="Gene3D" id="3.20.20.80">
    <property type="entry name" value="Glycosidases"/>
    <property type="match status" value="1"/>
</dbReference>
<feature type="region of interest" description="Disordered" evidence="2">
    <location>
        <begin position="452"/>
        <end position="483"/>
    </location>
</feature>
<dbReference type="InterPro" id="IPR050314">
    <property type="entry name" value="Glycosyl_Hydrlase_18"/>
</dbReference>
<dbReference type="GO" id="GO:0005576">
    <property type="term" value="C:extracellular region"/>
    <property type="evidence" value="ECO:0007669"/>
    <property type="project" value="TreeGrafter"/>
</dbReference>
<dbReference type="GO" id="GO:0005975">
    <property type="term" value="P:carbohydrate metabolic process"/>
    <property type="evidence" value="ECO:0007669"/>
    <property type="project" value="InterPro"/>
</dbReference>
<dbReference type="InterPro" id="IPR001223">
    <property type="entry name" value="Glyco_hydro18_cat"/>
</dbReference>
<feature type="compositionally biased region" description="Polar residues" evidence="2">
    <location>
        <begin position="635"/>
        <end position="651"/>
    </location>
</feature>
<evidence type="ECO:0000259" key="4">
    <source>
        <dbReference type="PROSITE" id="PS51910"/>
    </source>
</evidence>
<feature type="compositionally biased region" description="Polar residues" evidence="2">
    <location>
        <begin position="1057"/>
        <end position="1072"/>
    </location>
</feature>
<dbReference type="PANTHER" id="PTHR11177:SF317">
    <property type="entry name" value="CHITINASE 12-RELATED"/>
    <property type="match status" value="1"/>
</dbReference>
<feature type="domain" description="GH18" evidence="4">
    <location>
        <begin position="40"/>
        <end position="409"/>
    </location>
</feature>
<dbReference type="EC" id="3.2.1.14" evidence="1"/>
<keyword evidence="5" id="KW-0378">Hydrolase</keyword>
<organism evidence="5">
    <name type="scientific">Hirsutella thompsonii</name>
    <name type="common">Entomogenous fungus</name>
    <dbReference type="NCBI Taxonomy" id="42368"/>
    <lineage>
        <taxon>Eukaryota</taxon>
        <taxon>Fungi</taxon>
        <taxon>Dikarya</taxon>
        <taxon>Ascomycota</taxon>
        <taxon>Pezizomycotina</taxon>
        <taxon>Sordariomycetes</taxon>
        <taxon>Hypocreomycetidae</taxon>
        <taxon>Hypocreales</taxon>
        <taxon>Ophiocordycipitaceae</taxon>
        <taxon>Hirsutella</taxon>
    </lineage>
</organism>
<evidence type="ECO:0000256" key="1">
    <source>
        <dbReference type="ARBA" id="ARBA00012729"/>
    </source>
</evidence>
<feature type="region of interest" description="Disordered" evidence="2">
    <location>
        <begin position="627"/>
        <end position="652"/>
    </location>
</feature>
<feature type="compositionally biased region" description="Basic and acidic residues" evidence="2">
    <location>
        <begin position="1094"/>
        <end position="1104"/>
    </location>
</feature>
<feature type="compositionally biased region" description="Polar residues" evidence="2">
    <location>
        <begin position="555"/>
        <end position="579"/>
    </location>
</feature>
<feature type="signal peptide" evidence="3">
    <location>
        <begin position="1"/>
        <end position="19"/>
    </location>
</feature>
<dbReference type="SUPFAM" id="SSF51445">
    <property type="entry name" value="(Trans)glycosidases"/>
    <property type="match status" value="1"/>
</dbReference>
<dbReference type="EMBL" id="KM221022">
    <property type="protein sequence ID" value="AIT18921.1"/>
    <property type="molecule type" value="mRNA"/>
</dbReference>
<feature type="region of interest" description="Disordered" evidence="2">
    <location>
        <begin position="1093"/>
        <end position="1158"/>
    </location>
</feature>
<feature type="compositionally biased region" description="Low complexity" evidence="2">
    <location>
        <begin position="755"/>
        <end position="764"/>
    </location>
</feature>
<proteinExistence type="evidence at transcript level"/>
<accession>A0A097F8P2</accession>
<feature type="region of interest" description="Disordered" evidence="2">
    <location>
        <begin position="755"/>
        <end position="791"/>
    </location>
</feature>
<name>A0A097F8P2_HIRTH</name>
<feature type="region of interest" description="Disordered" evidence="2">
    <location>
        <begin position="555"/>
        <end position="581"/>
    </location>
</feature>
<dbReference type="InterPro" id="IPR017853">
    <property type="entry name" value="GH"/>
</dbReference>
<protein>
    <recommendedName>
        <fullName evidence="1">chitinase</fullName>
        <ecNumber evidence="1">3.2.1.14</ecNumber>
    </recommendedName>
</protein>
<feature type="chain" id="PRO_5001934644" description="chitinase" evidence="3">
    <location>
        <begin position="20"/>
        <end position="1184"/>
    </location>
</feature>
<dbReference type="GO" id="GO:0008843">
    <property type="term" value="F:endochitinase activity"/>
    <property type="evidence" value="ECO:0007669"/>
    <property type="project" value="UniProtKB-EC"/>
</dbReference>
<evidence type="ECO:0000256" key="2">
    <source>
        <dbReference type="SAM" id="MobiDB-lite"/>
    </source>
</evidence>